<dbReference type="GO" id="GO:0005737">
    <property type="term" value="C:cytoplasm"/>
    <property type="evidence" value="ECO:0007669"/>
    <property type="project" value="TreeGrafter"/>
</dbReference>
<name>A0A7T0LL68_9ACTO</name>
<evidence type="ECO:0000313" key="8">
    <source>
        <dbReference type="Proteomes" id="UP000594637"/>
    </source>
</evidence>
<evidence type="ECO:0000259" key="6">
    <source>
        <dbReference type="Pfam" id="PF03099"/>
    </source>
</evidence>
<dbReference type="InterPro" id="IPR004408">
    <property type="entry name" value="Biotin_CoA_COase_ligase"/>
</dbReference>
<feature type="domain" description="Biotin protein ligase C-terminal" evidence="5">
    <location>
        <begin position="265"/>
        <end position="309"/>
    </location>
</feature>
<keyword evidence="2" id="KW-0092">Biotin</keyword>
<organism evidence="7 8">
    <name type="scientific">Actinomyces respiraculi</name>
    <dbReference type="NCBI Taxonomy" id="2744574"/>
    <lineage>
        <taxon>Bacteria</taxon>
        <taxon>Bacillati</taxon>
        <taxon>Actinomycetota</taxon>
        <taxon>Actinomycetes</taxon>
        <taxon>Actinomycetales</taxon>
        <taxon>Actinomycetaceae</taxon>
        <taxon>Actinomyces</taxon>
    </lineage>
</organism>
<dbReference type="RefSeq" id="WP_166856291.1">
    <property type="nucleotide sequence ID" value="NZ_CP063989.1"/>
</dbReference>
<dbReference type="KEGG" id="arep:ID810_02095"/>
<accession>A0A7T0LL68</accession>
<dbReference type="PANTHER" id="PTHR12835">
    <property type="entry name" value="BIOTIN PROTEIN LIGASE"/>
    <property type="match status" value="1"/>
</dbReference>
<keyword evidence="1 7" id="KW-0436">Ligase</keyword>
<dbReference type="EC" id="6.3.4.15" evidence="3"/>
<evidence type="ECO:0000256" key="2">
    <source>
        <dbReference type="ARBA" id="ARBA00023267"/>
    </source>
</evidence>
<dbReference type="SUPFAM" id="SSF55681">
    <property type="entry name" value="Class II aaRS and biotin synthetases"/>
    <property type="match status" value="1"/>
</dbReference>
<dbReference type="Gene3D" id="2.30.30.100">
    <property type="match status" value="1"/>
</dbReference>
<dbReference type="GO" id="GO:0004077">
    <property type="term" value="F:biotin--[biotin carboxyl-carrier protein] ligase activity"/>
    <property type="evidence" value="ECO:0007669"/>
    <property type="project" value="UniProtKB-EC"/>
</dbReference>
<dbReference type="EMBL" id="CP063989">
    <property type="protein sequence ID" value="QPL05794.1"/>
    <property type="molecule type" value="Genomic_DNA"/>
</dbReference>
<evidence type="ECO:0000256" key="4">
    <source>
        <dbReference type="SAM" id="MobiDB-lite"/>
    </source>
</evidence>
<dbReference type="InterPro" id="IPR004143">
    <property type="entry name" value="BPL_LPL_catalytic"/>
</dbReference>
<protein>
    <recommendedName>
        <fullName evidence="3">biotin--[biotin carboxyl-carrier protein] ligase</fullName>
        <ecNumber evidence="3">6.3.4.15</ecNumber>
    </recommendedName>
</protein>
<dbReference type="AlphaFoldDB" id="A0A7T0LL68"/>
<feature type="region of interest" description="Disordered" evidence="4">
    <location>
        <begin position="1"/>
        <end position="25"/>
    </location>
</feature>
<proteinExistence type="predicted"/>
<keyword evidence="8" id="KW-1185">Reference proteome</keyword>
<dbReference type="CDD" id="cd16442">
    <property type="entry name" value="BPL"/>
    <property type="match status" value="1"/>
</dbReference>
<dbReference type="Gene3D" id="3.30.930.10">
    <property type="entry name" value="Bira Bifunctional Protein, Domain 2"/>
    <property type="match status" value="1"/>
</dbReference>
<feature type="domain" description="BPL/LPL catalytic" evidence="6">
    <location>
        <begin position="54"/>
        <end position="167"/>
    </location>
</feature>
<sequence length="320" mass="33373">MSETTAPDVPARSGSDPAEPCPAPALTPLVTVARTGSTNSDLIEALARDPRDAQRRWPHLSALRAVHQTAGRGRAGRSWITPGQEALTLSVVLRPLVPADRLPWLPLVAGLAVRDALSRVLTAEGSTWTAWTKWPNDVLLLPPDQAPAEEIAGWGRARKVGGLLTEVAHPAHCAPTAPTAPTQRPVSRDEAAAVVLGIGLNVGQERAGLPVSWAGSLALAGVHLRPQDLLAPLAVALAARTAQWERDDGDPGAPLLGDLRAACLTLGQTVHVEMPGGDVAEGRALDLEPGLVVESSAGRRVVAAGDVIHMRNSPAHTPEG</sequence>
<dbReference type="Pfam" id="PF02237">
    <property type="entry name" value="BPL_C"/>
    <property type="match status" value="1"/>
</dbReference>
<evidence type="ECO:0000256" key="1">
    <source>
        <dbReference type="ARBA" id="ARBA00022598"/>
    </source>
</evidence>
<dbReference type="Pfam" id="PF03099">
    <property type="entry name" value="BPL_LplA_LipB"/>
    <property type="match status" value="1"/>
</dbReference>
<dbReference type="InterPro" id="IPR045864">
    <property type="entry name" value="aa-tRNA-synth_II/BPL/LPL"/>
</dbReference>
<reference evidence="7 8" key="1">
    <citation type="submission" date="2020-11" db="EMBL/GenBank/DDBJ databases">
        <title>Actinomyces sp. ZJ750.</title>
        <authorList>
            <person name="Zhou J."/>
        </authorList>
    </citation>
    <scope>NUCLEOTIDE SEQUENCE [LARGE SCALE GENOMIC DNA]</scope>
    <source>
        <strain evidence="7 8">ZJ750</strain>
    </source>
</reference>
<dbReference type="Proteomes" id="UP000594637">
    <property type="component" value="Chromosome"/>
</dbReference>
<dbReference type="PANTHER" id="PTHR12835:SF5">
    <property type="entry name" value="BIOTIN--PROTEIN LIGASE"/>
    <property type="match status" value="1"/>
</dbReference>
<evidence type="ECO:0000256" key="3">
    <source>
        <dbReference type="ARBA" id="ARBA00024227"/>
    </source>
</evidence>
<gene>
    <name evidence="7" type="ORF">ID810_02095</name>
</gene>
<evidence type="ECO:0000313" key="7">
    <source>
        <dbReference type="EMBL" id="QPL05794.1"/>
    </source>
</evidence>
<dbReference type="InterPro" id="IPR003142">
    <property type="entry name" value="BPL_C"/>
</dbReference>
<evidence type="ECO:0000259" key="5">
    <source>
        <dbReference type="Pfam" id="PF02237"/>
    </source>
</evidence>